<dbReference type="InterPro" id="IPR009066">
    <property type="entry name" value="MG_RAP_rcpt_1"/>
</dbReference>
<dbReference type="GO" id="GO:0050750">
    <property type="term" value="F:low-density lipoprotein particle receptor binding"/>
    <property type="evidence" value="ECO:0007669"/>
    <property type="project" value="InterPro"/>
</dbReference>
<dbReference type="InterPro" id="IPR010483">
    <property type="entry name" value="Alpha_2_MRAP_C"/>
</dbReference>
<dbReference type="PANTHER" id="PTHR16560:SF2">
    <property type="entry name" value="ALPHA-2-MACROGLOBULIN RECEPTOR-ASSOCIATED PROTEIN"/>
    <property type="match status" value="1"/>
</dbReference>
<keyword evidence="2" id="KW-0732">Signal</keyword>
<dbReference type="Pfam" id="PF06400">
    <property type="entry name" value="Alpha-2-MRAP_N"/>
    <property type="match status" value="1"/>
</dbReference>
<evidence type="ECO:0000313" key="5">
    <source>
        <dbReference type="Proteomes" id="UP000887566"/>
    </source>
</evidence>
<proteinExistence type="predicted"/>
<keyword evidence="5" id="KW-1185">Reference proteome</keyword>
<dbReference type="WBParaSite" id="PSAMB.scaffold3352size18637.g21257.t1">
    <property type="protein sequence ID" value="PSAMB.scaffold3352size18637.g21257.t1"/>
    <property type="gene ID" value="PSAMB.scaffold3352size18637.g21257"/>
</dbReference>
<dbReference type="AlphaFoldDB" id="A0A914W7P5"/>
<dbReference type="PANTHER" id="PTHR16560">
    <property type="entry name" value="ALPHA-2-MACROGLOBULIN RECEPTOR-ASSOCIATED PROTEIN"/>
    <property type="match status" value="1"/>
</dbReference>
<feature type="region of interest" description="Disordered" evidence="1">
    <location>
        <begin position="296"/>
        <end position="316"/>
    </location>
</feature>
<dbReference type="GO" id="GO:0005783">
    <property type="term" value="C:endoplasmic reticulum"/>
    <property type="evidence" value="ECO:0007669"/>
    <property type="project" value="InterPro"/>
</dbReference>
<accession>A0A914W7P5</accession>
<dbReference type="Gene3D" id="1.20.81.10">
    <property type="entry name" value="RAP domain"/>
    <property type="match status" value="3"/>
</dbReference>
<evidence type="ECO:0000256" key="1">
    <source>
        <dbReference type="SAM" id="MobiDB-lite"/>
    </source>
</evidence>
<protein>
    <submittedName>
        <fullName evidence="6">Alpha-2-macroglobulin receptor-associated protein</fullName>
    </submittedName>
</protein>
<name>A0A914W7P5_9BILA</name>
<feature type="domain" description="Alpha-2-macroglobulin RAP C-terminal" evidence="4">
    <location>
        <begin position="140"/>
        <end position="341"/>
    </location>
</feature>
<evidence type="ECO:0000259" key="3">
    <source>
        <dbReference type="Pfam" id="PF06400"/>
    </source>
</evidence>
<sequence length="341" mass="39755">MQKLSHRFLHLFLVLCLIRVALTDGGGKYSKSANEERQFRVQKLNFVWSKAVRQLERPELKRLETELDELDSAYLAAKDAHFSGKDRDKQQLVDLDKQLRLILRRLNVENILDALEKKAKWAHEHEHAGSENDVHHDDRFSDQRLTELWQSAKNAGFSKDELKALREEFYHHERKINEYNDLANDYNKIAHKNSLNGDVDDNDEVDAQSKADTKRMKQAFRDIGEGYNRFADEIANASASANTEFTNSRVKELWQEANNNKGFSKEELDSIKHELKDFEARLEKLKFLENEVALSKESRRAAGKSPDSVDHHDVENRFSDLSRKVKKYEDYISSKITHNEL</sequence>
<feature type="signal peptide" evidence="2">
    <location>
        <begin position="1"/>
        <end position="23"/>
    </location>
</feature>
<dbReference type="SUPFAM" id="SSF47045">
    <property type="entry name" value="RAP domain-like"/>
    <property type="match status" value="3"/>
</dbReference>
<dbReference type="Pfam" id="PF06401">
    <property type="entry name" value="Alpha-2-MRAP_C"/>
    <property type="match status" value="1"/>
</dbReference>
<evidence type="ECO:0000259" key="4">
    <source>
        <dbReference type="Pfam" id="PF06401"/>
    </source>
</evidence>
<dbReference type="InterPro" id="IPR036744">
    <property type="entry name" value="RAP_sf"/>
</dbReference>
<dbReference type="GO" id="GO:0048259">
    <property type="term" value="P:regulation of receptor-mediated endocytosis"/>
    <property type="evidence" value="ECO:0007669"/>
    <property type="project" value="TreeGrafter"/>
</dbReference>
<organism evidence="5 6">
    <name type="scientific">Plectus sambesii</name>
    <dbReference type="NCBI Taxonomy" id="2011161"/>
    <lineage>
        <taxon>Eukaryota</taxon>
        <taxon>Metazoa</taxon>
        <taxon>Ecdysozoa</taxon>
        <taxon>Nematoda</taxon>
        <taxon>Chromadorea</taxon>
        <taxon>Plectida</taxon>
        <taxon>Plectina</taxon>
        <taxon>Plectoidea</taxon>
        <taxon>Plectidae</taxon>
        <taxon>Plectus</taxon>
    </lineage>
</organism>
<dbReference type="GO" id="GO:0048019">
    <property type="term" value="F:receptor antagonist activity"/>
    <property type="evidence" value="ECO:0007669"/>
    <property type="project" value="InterPro"/>
</dbReference>
<evidence type="ECO:0000256" key="2">
    <source>
        <dbReference type="SAM" id="SignalP"/>
    </source>
</evidence>
<feature type="chain" id="PRO_5036987179" evidence="2">
    <location>
        <begin position="24"/>
        <end position="341"/>
    </location>
</feature>
<dbReference type="Proteomes" id="UP000887566">
    <property type="component" value="Unplaced"/>
</dbReference>
<reference evidence="6" key="1">
    <citation type="submission" date="2022-11" db="UniProtKB">
        <authorList>
            <consortium name="WormBaseParasite"/>
        </authorList>
    </citation>
    <scope>IDENTIFICATION</scope>
</reference>
<feature type="compositionally biased region" description="Basic and acidic residues" evidence="1">
    <location>
        <begin position="307"/>
        <end position="316"/>
    </location>
</feature>
<dbReference type="GO" id="GO:0008201">
    <property type="term" value="F:heparin binding"/>
    <property type="evidence" value="ECO:0007669"/>
    <property type="project" value="InterPro"/>
</dbReference>
<evidence type="ECO:0000313" key="6">
    <source>
        <dbReference type="WBParaSite" id="PSAMB.scaffold3352size18637.g21257.t1"/>
    </source>
</evidence>
<dbReference type="InterPro" id="IPR038003">
    <property type="entry name" value="A2-macroglobuin_RAP"/>
</dbReference>
<feature type="domain" description="Alpha-2-macroglobulin receptor-associated protein" evidence="3">
    <location>
        <begin position="33"/>
        <end position="112"/>
    </location>
</feature>